<dbReference type="Pfam" id="PF02770">
    <property type="entry name" value="Acyl-CoA_dh_M"/>
    <property type="match status" value="1"/>
</dbReference>
<keyword evidence="3 6" id="KW-0285">Flavoprotein</keyword>
<sequence>MRADLNSALTAAQAYRSAAQAALAERLELENSRVPAKAGTHLRSGRDSTDGRWTPAFAGEQDRPKSSRPDLSPIDSEQRAAHGFAWVATTVAALEATLDWLEAGRDANPLDAPIATLAFAESIGQLTGGLPMGQNEIFRPADLGVTAAARTLAYACADLLDTDHAATRAEVAAALAEGHWPSESLHDPDLDAIRDQYRRFTDASIIPHAHGWHLANELIPDATVQAMADLGTFGVCIPEEYGGLGLGKLVMCLVTEELSRGWIGAGSLGTRSEIAGELIAMGGTDAQKAEWLPRIASGEVLPTAVFTEPDVGSDLGSLQTKARLTNDGWIIDGAKTWITHAARSDLMTLLARTVPDAKGYAGLSMLLVPKPRGTEADPFPAAGMSGSEIEVLGYRGMREYALQFDAMTAPADALLGGEEGQGFKQLMRTFEGARIQTAARAVGVARRALELGLDYALTRKQFGKAIVRFPRVSDKLAMSLVDFVMARELSYAAARAKDSGKRCDIEAGMAKLLGARAAWANADAALQIHGGNGYALEYEISRILCDARILNIFEGAAEIQAQVIARGLTGGRN</sequence>
<organism evidence="11 12">
    <name type="scientific">Sphingopyxis soli</name>
    <dbReference type="NCBI Taxonomy" id="592051"/>
    <lineage>
        <taxon>Bacteria</taxon>
        <taxon>Pseudomonadati</taxon>
        <taxon>Pseudomonadota</taxon>
        <taxon>Alphaproteobacteria</taxon>
        <taxon>Sphingomonadales</taxon>
        <taxon>Sphingomonadaceae</taxon>
        <taxon>Sphingopyxis</taxon>
    </lineage>
</organism>
<dbReference type="PROSITE" id="PS00073">
    <property type="entry name" value="ACYL_COA_DH_2"/>
    <property type="match status" value="1"/>
</dbReference>
<dbReference type="Gene3D" id="1.20.140.10">
    <property type="entry name" value="Butyryl-CoA Dehydrogenase, subunit A, domain 3"/>
    <property type="match status" value="1"/>
</dbReference>
<dbReference type="Gene3D" id="2.40.110.10">
    <property type="entry name" value="Butyryl-CoA Dehydrogenase, subunit A, domain 2"/>
    <property type="match status" value="1"/>
</dbReference>
<feature type="domain" description="Acyl-CoA dehydrogenase/oxidase N-terminal" evidence="10">
    <location>
        <begin position="189"/>
        <end position="299"/>
    </location>
</feature>
<feature type="region of interest" description="Disordered" evidence="7">
    <location>
        <begin position="34"/>
        <end position="74"/>
    </location>
</feature>
<dbReference type="InterPro" id="IPR006091">
    <property type="entry name" value="Acyl-CoA_Oxase/DH_mid-dom"/>
</dbReference>
<evidence type="ECO:0000256" key="3">
    <source>
        <dbReference type="ARBA" id="ARBA00022630"/>
    </source>
</evidence>
<evidence type="ECO:0000256" key="6">
    <source>
        <dbReference type="RuleBase" id="RU362125"/>
    </source>
</evidence>
<evidence type="ECO:0000313" key="11">
    <source>
        <dbReference type="EMBL" id="GAA0864023.1"/>
    </source>
</evidence>
<dbReference type="EMBL" id="BAAAFE010000007">
    <property type="protein sequence ID" value="GAA0864023.1"/>
    <property type="molecule type" value="Genomic_DNA"/>
</dbReference>
<dbReference type="Gene3D" id="1.10.540.10">
    <property type="entry name" value="Acyl-CoA dehydrogenase/oxidase, N-terminal domain"/>
    <property type="match status" value="1"/>
</dbReference>
<keyword evidence="4 6" id="KW-0274">FAD</keyword>
<dbReference type="RefSeq" id="WP_246553387.1">
    <property type="nucleotide sequence ID" value="NZ_BAAAFE010000007.1"/>
</dbReference>
<evidence type="ECO:0000256" key="4">
    <source>
        <dbReference type="ARBA" id="ARBA00022827"/>
    </source>
</evidence>
<evidence type="ECO:0000256" key="1">
    <source>
        <dbReference type="ARBA" id="ARBA00001974"/>
    </source>
</evidence>
<dbReference type="Proteomes" id="UP001500738">
    <property type="component" value="Unassembled WGS sequence"/>
</dbReference>
<dbReference type="InterPro" id="IPR006089">
    <property type="entry name" value="Acyl-CoA_DH_CS"/>
</dbReference>
<dbReference type="InterPro" id="IPR013786">
    <property type="entry name" value="AcylCoA_DH/ox_N"/>
</dbReference>
<dbReference type="InterPro" id="IPR009100">
    <property type="entry name" value="AcylCoA_DH/oxidase_NM_dom_sf"/>
</dbReference>
<dbReference type="SUPFAM" id="SSF47203">
    <property type="entry name" value="Acyl-CoA dehydrogenase C-terminal domain-like"/>
    <property type="match status" value="1"/>
</dbReference>
<dbReference type="SUPFAM" id="SSF56645">
    <property type="entry name" value="Acyl-CoA dehydrogenase NM domain-like"/>
    <property type="match status" value="1"/>
</dbReference>
<comment type="similarity">
    <text evidence="2 6">Belongs to the acyl-CoA dehydrogenase family.</text>
</comment>
<evidence type="ECO:0000259" key="9">
    <source>
        <dbReference type="Pfam" id="PF02770"/>
    </source>
</evidence>
<gene>
    <name evidence="11" type="ORF">GCM10009115_16870</name>
</gene>
<proteinExistence type="inferred from homology"/>
<comment type="cofactor">
    <cofactor evidence="1 6">
        <name>FAD</name>
        <dbReference type="ChEBI" id="CHEBI:57692"/>
    </cofactor>
</comment>
<evidence type="ECO:0000259" key="8">
    <source>
        <dbReference type="Pfam" id="PF00441"/>
    </source>
</evidence>
<dbReference type="Pfam" id="PF02771">
    <property type="entry name" value="Acyl-CoA_dh_N"/>
    <property type="match status" value="1"/>
</dbReference>
<dbReference type="InterPro" id="IPR046373">
    <property type="entry name" value="Acyl-CoA_Oxase/DH_mid-dom_sf"/>
</dbReference>
<dbReference type="PANTHER" id="PTHR43884:SF25">
    <property type="entry name" value="ACYL-COA DEHYDROGENASE YDBM-RELATED"/>
    <property type="match status" value="1"/>
</dbReference>
<comment type="caution">
    <text evidence="11">The sequence shown here is derived from an EMBL/GenBank/DDBJ whole genome shotgun (WGS) entry which is preliminary data.</text>
</comment>
<protein>
    <submittedName>
        <fullName evidence="11">Acyl-CoA dehydrogenase family protein</fullName>
    </submittedName>
</protein>
<keyword evidence="12" id="KW-1185">Reference proteome</keyword>
<evidence type="ECO:0000256" key="7">
    <source>
        <dbReference type="SAM" id="MobiDB-lite"/>
    </source>
</evidence>
<dbReference type="InterPro" id="IPR037069">
    <property type="entry name" value="AcylCoA_DH/ox_N_sf"/>
</dbReference>
<evidence type="ECO:0000256" key="2">
    <source>
        <dbReference type="ARBA" id="ARBA00009347"/>
    </source>
</evidence>
<name>A0ABN1M481_9SPHN</name>
<dbReference type="InterPro" id="IPR009075">
    <property type="entry name" value="AcylCo_DH/oxidase_C"/>
</dbReference>
<evidence type="ECO:0000313" key="12">
    <source>
        <dbReference type="Proteomes" id="UP001500738"/>
    </source>
</evidence>
<feature type="domain" description="Acyl-CoA dehydrogenase/oxidase C-terminal" evidence="8">
    <location>
        <begin position="420"/>
        <end position="568"/>
    </location>
</feature>
<dbReference type="InterPro" id="IPR036250">
    <property type="entry name" value="AcylCo_DH-like_C"/>
</dbReference>
<dbReference type="Pfam" id="PF00441">
    <property type="entry name" value="Acyl-CoA_dh_1"/>
    <property type="match status" value="1"/>
</dbReference>
<keyword evidence="5 6" id="KW-0560">Oxidoreductase</keyword>
<reference evidence="11 12" key="1">
    <citation type="journal article" date="2019" name="Int. J. Syst. Evol. Microbiol.">
        <title>The Global Catalogue of Microorganisms (GCM) 10K type strain sequencing project: providing services to taxonomists for standard genome sequencing and annotation.</title>
        <authorList>
            <consortium name="The Broad Institute Genomics Platform"/>
            <consortium name="The Broad Institute Genome Sequencing Center for Infectious Disease"/>
            <person name="Wu L."/>
            <person name="Ma J."/>
        </authorList>
    </citation>
    <scope>NUCLEOTIDE SEQUENCE [LARGE SCALE GENOMIC DNA]</scope>
    <source>
        <strain evidence="11 12">JCM 15910</strain>
    </source>
</reference>
<accession>A0ABN1M481</accession>
<feature type="domain" description="Acyl-CoA oxidase/dehydrogenase middle" evidence="9">
    <location>
        <begin position="305"/>
        <end position="406"/>
    </location>
</feature>
<evidence type="ECO:0000259" key="10">
    <source>
        <dbReference type="Pfam" id="PF02771"/>
    </source>
</evidence>
<dbReference type="PANTHER" id="PTHR43884">
    <property type="entry name" value="ACYL-COA DEHYDROGENASE"/>
    <property type="match status" value="1"/>
</dbReference>
<evidence type="ECO:0000256" key="5">
    <source>
        <dbReference type="ARBA" id="ARBA00023002"/>
    </source>
</evidence>